<accession>A0A1H6IEL6</accession>
<feature type="domain" description="Domain of unknown function" evidence="2">
    <location>
        <begin position="21"/>
        <end position="208"/>
    </location>
</feature>
<dbReference type="Proteomes" id="UP000199215">
    <property type="component" value="Unassembled WGS sequence"/>
</dbReference>
<feature type="compositionally biased region" description="Basic and acidic residues" evidence="1">
    <location>
        <begin position="13"/>
        <end position="27"/>
    </location>
</feature>
<sequence>MSEDVPESLRTAADADRPRGILTPSDRDFLLGRKTDYTEHSKKQKRNRIRRRIRNAVIDFSILFEHLEQRDRETVFDPKDEDREAFTQGVIDMLAFLHLGSMGYHTPFKEMLAEGVGKAEQRLAGSDFRMVNVEFNVDPVGQIDVDEVIEKIENDEFAQLTDEELRAFVRLLSMSEEFSPSETRETIKDNVGDFVRKVNESEAERERAVEELTNQP</sequence>
<proteinExistence type="predicted"/>
<protein>
    <recommendedName>
        <fullName evidence="2">Domain of unknown function domain-containing protein</fullName>
    </recommendedName>
</protein>
<evidence type="ECO:0000313" key="3">
    <source>
        <dbReference type="EMBL" id="SEH47300.1"/>
    </source>
</evidence>
<gene>
    <name evidence="3" type="ORF">SAMN05192561_102264</name>
</gene>
<reference evidence="3 4" key="1">
    <citation type="submission" date="2016-10" db="EMBL/GenBank/DDBJ databases">
        <authorList>
            <person name="de Groot N.N."/>
        </authorList>
    </citation>
    <scope>NUCLEOTIDE SEQUENCE [LARGE SCALE GENOMIC DNA]</scope>
    <source>
        <strain evidence="3 4">IBRC-M10418</strain>
    </source>
</reference>
<organism evidence="3 4">
    <name type="scientific">Halopenitus malekzadehii</name>
    <dbReference type="NCBI Taxonomy" id="1267564"/>
    <lineage>
        <taxon>Archaea</taxon>
        <taxon>Methanobacteriati</taxon>
        <taxon>Methanobacteriota</taxon>
        <taxon>Stenosarchaea group</taxon>
        <taxon>Halobacteria</taxon>
        <taxon>Halobacteriales</taxon>
        <taxon>Haloferacaceae</taxon>
        <taxon>Halopenitus</taxon>
    </lineage>
</organism>
<dbReference type="Pfam" id="PF26404">
    <property type="entry name" value="DUF8102"/>
    <property type="match status" value="1"/>
</dbReference>
<feature type="region of interest" description="Disordered" evidence="1">
    <location>
        <begin position="1"/>
        <end position="27"/>
    </location>
</feature>
<keyword evidence="4" id="KW-1185">Reference proteome</keyword>
<dbReference type="STRING" id="1267564.SAMN05192561_102264"/>
<dbReference type="EMBL" id="FNWU01000002">
    <property type="protein sequence ID" value="SEH47300.1"/>
    <property type="molecule type" value="Genomic_DNA"/>
</dbReference>
<dbReference type="AlphaFoldDB" id="A0A1H6IEL6"/>
<dbReference type="RefSeq" id="WP_092816243.1">
    <property type="nucleotide sequence ID" value="NZ_FNWU01000002.1"/>
</dbReference>
<evidence type="ECO:0000259" key="2">
    <source>
        <dbReference type="Pfam" id="PF26404"/>
    </source>
</evidence>
<evidence type="ECO:0000256" key="1">
    <source>
        <dbReference type="SAM" id="MobiDB-lite"/>
    </source>
</evidence>
<evidence type="ECO:0000313" key="4">
    <source>
        <dbReference type="Proteomes" id="UP000199215"/>
    </source>
</evidence>
<dbReference type="InterPro" id="IPR058415">
    <property type="entry name" value="DUF8102"/>
</dbReference>
<name>A0A1H6IEL6_9EURY</name>
<dbReference type="OrthoDB" id="193906at2157"/>